<proteinExistence type="predicted"/>
<sequence>MPPPPRLKHLIQPVIVYTTTSLLGNGAVVLFASHTTNPAHPDSILTALLAAHALALGLTVLSTQALLRADGTSLAEVCGHPRCLRVRPTVLLWAAITLSWLIPILALAAWAGPSPGASPDAPASDWLHLTGSQALTLAFFGIPIVGMAYPAVLSAYYTGIVYPYLAQRFTHRASWLGCATIGCAIHITATPWMLLLPGAAIGTPVACAWLRARTGNAASSIVLAQAVWTTFLLIALIYATRTPA</sequence>
<keyword evidence="1" id="KW-0812">Transmembrane</keyword>
<feature type="transmembrane region" description="Helical" evidence="1">
    <location>
        <begin position="132"/>
        <end position="157"/>
    </location>
</feature>
<dbReference type="AlphaFoldDB" id="A0A1L7CI06"/>
<feature type="transmembrane region" description="Helical" evidence="1">
    <location>
        <begin position="90"/>
        <end position="112"/>
    </location>
</feature>
<evidence type="ECO:0000313" key="3">
    <source>
        <dbReference type="Proteomes" id="UP000185478"/>
    </source>
</evidence>
<dbReference type="RefSeq" id="WP_075727597.1">
    <property type="nucleotide sequence ID" value="NZ_CP009245.1"/>
</dbReference>
<organism evidence="2 3">
    <name type="scientific">Corynebacterium aquilae DSM 44791</name>
    <dbReference type="NCBI Taxonomy" id="1431546"/>
    <lineage>
        <taxon>Bacteria</taxon>
        <taxon>Bacillati</taxon>
        <taxon>Actinomycetota</taxon>
        <taxon>Actinomycetes</taxon>
        <taxon>Mycobacteriales</taxon>
        <taxon>Corynebacteriaceae</taxon>
        <taxon>Corynebacterium</taxon>
    </lineage>
</organism>
<dbReference type="STRING" id="1431546.CAQU_10975"/>
<protein>
    <submittedName>
        <fullName evidence="2">Uncharacterized protein</fullName>
    </submittedName>
</protein>
<keyword evidence="3" id="KW-1185">Reference proteome</keyword>
<reference evidence="2 3" key="1">
    <citation type="submission" date="2014-08" db="EMBL/GenBank/DDBJ databases">
        <title>Complete genome sequence of Corynebacterium aquilae S-613T(T) (=DSM 44791(T)), isolated from the choana of a healthy golden eagle.</title>
        <authorList>
            <person name="Ruckert C."/>
            <person name="Albersmeier A."/>
            <person name="Winkler A."/>
            <person name="Kalinowski J."/>
        </authorList>
    </citation>
    <scope>NUCLEOTIDE SEQUENCE [LARGE SCALE GENOMIC DNA]</scope>
    <source>
        <strain evidence="2 3">S-613</strain>
    </source>
</reference>
<gene>
    <name evidence="2" type="ORF">CAQU_10975</name>
</gene>
<feature type="transmembrane region" description="Helical" evidence="1">
    <location>
        <begin position="217"/>
        <end position="239"/>
    </location>
</feature>
<feature type="transmembrane region" description="Helical" evidence="1">
    <location>
        <begin position="44"/>
        <end position="69"/>
    </location>
</feature>
<keyword evidence="1" id="KW-0472">Membrane</keyword>
<feature type="transmembrane region" description="Helical" evidence="1">
    <location>
        <begin position="14"/>
        <end position="32"/>
    </location>
</feature>
<feature type="transmembrane region" description="Helical" evidence="1">
    <location>
        <begin position="169"/>
        <end position="187"/>
    </location>
</feature>
<dbReference type="KEGG" id="caqu:CAQU_10975"/>
<evidence type="ECO:0000313" key="2">
    <source>
        <dbReference type="EMBL" id="APT85487.1"/>
    </source>
</evidence>
<keyword evidence="1" id="KW-1133">Transmembrane helix</keyword>
<dbReference type="EMBL" id="CP009245">
    <property type="protein sequence ID" value="APT85487.1"/>
    <property type="molecule type" value="Genomic_DNA"/>
</dbReference>
<accession>A0A1L7CI06</accession>
<evidence type="ECO:0000256" key="1">
    <source>
        <dbReference type="SAM" id="Phobius"/>
    </source>
</evidence>
<dbReference type="Proteomes" id="UP000185478">
    <property type="component" value="Chromosome"/>
</dbReference>
<name>A0A1L7CI06_9CORY</name>